<sequence length="184" mass="21152">MDRDSDSAKDSDPVIVRHNPTFYWPSFNSVQRYAYQVMERAYEDTGENPPIDPEKDKFSSDVNLQQPDSSKEIRLAIERRWYAYQILSSRELYEIYRTNDYTWPMPSSCGDKYTIPSLDNSYTALILQPTAPEYPPVNWAAPGSQDIGARMASASAPPQPTLRRTVEGYIVWLPYGEGIHTRIM</sequence>
<gene>
    <name evidence="1" type="ORF">FA95DRAFT_516217</name>
</gene>
<proteinExistence type="predicted"/>
<reference evidence="1" key="2">
    <citation type="journal article" date="2022" name="New Phytol.">
        <title>Evolutionary transition to the ectomycorrhizal habit in the genomes of a hyperdiverse lineage of mushroom-forming fungi.</title>
        <authorList>
            <person name="Looney B."/>
            <person name="Miyauchi S."/>
            <person name="Morin E."/>
            <person name="Drula E."/>
            <person name="Courty P.E."/>
            <person name="Kohler A."/>
            <person name="Kuo A."/>
            <person name="LaButti K."/>
            <person name="Pangilinan J."/>
            <person name="Lipzen A."/>
            <person name="Riley R."/>
            <person name="Andreopoulos W."/>
            <person name="He G."/>
            <person name="Johnson J."/>
            <person name="Nolan M."/>
            <person name="Tritt A."/>
            <person name="Barry K.W."/>
            <person name="Grigoriev I.V."/>
            <person name="Nagy L.G."/>
            <person name="Hibbett D."/>
            <person name="Henrissat B."/>
            <person name="Matheny P.B."/>
            <person name="Labbe J."/>
            <person name="Martin F.M."/>
        </authorList>
    </citation>
    <scope>NUCLEOTIDE SEQUENCE</scope>
    <source>
        <strain evidence="1">FP105234-sp</strain>
    </source>
</reference>
<keyword evidence="2" id="KW-1185">Reference proteome</keyword>
<dbReference type="Proteomes" id="UP000814033">
    <property type="component" value="Unassembled WGS sequence"/>
</dbReference>
<protein>
    <submittedName>
        <fullName evidence="1">Uncharacterized protein</fullName>
    </submittedName>
</protein>
<organism evidence="1 2">
    <name type="scientific">Auriscalpium vulgare</name>
    <dbReference type="NCBI Taxonomy" id="40419"/>
    <lineage>
        <taxon>Eukaryota</taxon>
        <taxon>Fungi</taxon>
        <taxon>Dikarya</taxon>
        <taxon>Basidiomycota</taxon>
        <taxon>Agaricomycotina</taxon>
        <taxon>Agaricomycetes</taxon>
        <taxon>Russulales</taxon>
        <taxon>Auriscalpiaceae</taxon>
        <taxon>Auriscalpium</taxon>
    </lineage>
</organism>
<evidence type="ECO:0000313" key="1">
    <source>
        <dbReference type="EMBL" id="KAI0042818.1"/>
    </source>
</evidence>
<evidence type="ECO:0000313" key="2">
    <source>
        <dbReference type="Proteomes" id="UP000814033"/>
    </source>
</evidence>
<accession>A0ACB8RH42</accession>
<name>A0ACB8RH42_9AGAM</name>
<reference evidence="1" key="1">
    <citation type="submission" date="2021-02" db="EMBL/GenBank/DDBJ databases">
        <authorList>
            <consortium name="DOE Joint Genome Institute"/>
            <person name="Ahrendt S."/>
            <person name="Looney B.P."/>
            <person name="Miyauchi S."/>
            <person name="Morin E."/>
            <person name="Drula E."/>
            <person name="Courty P.E."/>
            <person name="Chicoki N."/>
            <person name="Fauchery L."/>
            <person name="Kohler A."/>
            <person name="Kuo A."/>
            <person name="Labutti K."/>
            <person name="Pangilinan J."/>
            <person name="Lipzen A."/>
            <person name="Riley R."/>
            <person name="Andreopoulos W."/>
            <person name="He G."/>
            <person name="Johnson J."/>
            <person name="Barry K.W."/>
            <person name="Grigoriev I.V."/>
            <person name="Nagy L."/>
            <person name="Hibbett D."/>
            <person name="Henrissat B."/>
            <person name="Matheny P.B."/>
            <person name="Labbe J."/>
            <person name="Martin F."/>
        </authorList>
    </citation>
    <scope>NUCLEOTIDE SEQUENCE</scope>
    <source>
        <strain evidence="1">FP105234-sp</strain>
    </source>
</reference>
<comment type="caution">
    <text evidence="1">The sequence shown here is derived from an EMBL/GenBank/DDBJ whole genome shotgun (WGS) entry which is preliminary data.</text>
</comment>
<dbReference type="EMBL" id="MU276046">
    <property type="protein sequence ID" value="KAI0042818.1"/>
    <property type="molecule type" value="Genomic_DNA"/>
</dbReference>